<comment type="caution">
    <text evidence="1">The sequence shown here is derived from an EMBL/GenBank/DDBJ whole genome shotgun (WGS) entry which is preliminary data.</text>
</comment>
<keyword evidence="2" id="KW-1185">Reference proteome</keyword>
<dbReference type="EMBL" id="JARQZJ010000063">
    <property type="protein sequence ID" value="KAK9879910.1"/>
    <property type="molecule type" value="Genomic_DNA"/>
</dbReference>
<dbReference type="Proteomes" id="UP001431783">
    <property type="component" value="Unassembled WGS sequence"/>
</dbReference>
<gene>
    <name evidence="1" type="ORF">WA026_008411</name>
</gene>
<organism evidence="1 2">
    <name type="scientific">Henosepilachna vigintioctopunctata</name>
    <dbReference type="NCBI Taxonomy" id="420089"/>
    <lineage>
        <taxon>Eukaryota</taxon>
        <taxon>Metazoa</taxon>
        <taxon>Ecdysozoa</taxon>
        <taxon>Arthropoda</taxon>
        <taxon>Hexapoda</taxon>
        <taxon>Insecta</taxon>
        <taxon>Pterygota</taxon>
        <taxon>Neoptera</taxon>
        <taxon>Endopterygota</taxon>
        <taxon>Coleoptera</taxon>
        <taxon>Polyphaga</taxon>
        <taxon>Cucujiformia</taxon>
        <taxon>Coccinelloidea</taxon>
        <taxon>Coccinellidae</taxon>
        <taxon>Epilachninae</taxon>
        <taxon>Epilachnini</taxon>
        <taxon>Henosepilachna</taxon>
    </lineage>
</organism>
<proteinExistence type="predicted"/>
<sequence length="146" mass="17307">MNDMKSSVQHLEDNSHKDISTHQFLHRGKNFEKKCKSKRCSINIRINEYSITCNGEKCCQFMNNEFAEYEKRLTATKWIFSNSIEEEYEDETTTTKELLRIEKRVKDSNVEIMKQLKKFNEEIEDIGESMNFNGCVLTDSQNKMKK</sequence>
<dbReference type="AlphaFoldDB" id="A0AAW1UBK7"/>
<reference evidence="1 2" key="1">
    <citation type="submission" date="2023-03" db="EMBL/GenBank/DDBJ databases">
        <title>Genome insight into feeding habits of ladybird beetles.</title>
        <authorList>
            <person name="Li H.-S."/>
            <person name="Huang Y.-H."/>
            <person name="Pang H."/>
        </authorList>
    </citation>
    <scope>NUCLEOTIDE SEQUENCE [LARGE SCALE GENOMIC DNA]</scope>
    <source>
        <strain evidence="1">SYSU_2023b</strain>
        <tissue evidence="1">Whole body</tissue>
    </source>
</reference>
<protein>
    <submittedName>
        <fullName evidence="1">Uncharacterized protein</fullName>
    </submittedName>
</protein>
<name>A0AAW1UBK7_9CUCU</name>
<evidence type="ECO:0000313" key="1">
    <source>
        <dbReference type="EMBL" id="KAK9879910.1"/>
    </source>
</evidence>
<accession>A0AAW1UBK7</accession>
<evidence type="ECO:0000313" key="2">
    <source>
        <dbReference type="Proteomes" id="UP001431783"/>
    </source>
</evidence>